<keyword evidence="3" id="KW-0723">Serine/threonine-protein kinase</keyword>
<dbReference type="PROSITE" id="PS50011">
    <property type="entry name" value="PROTEIN_KINASE_DOM"/>
    <property type="match status" value="1"/>
</dbReference>
<dbReference type="SMART" id="SM00220">
    <property type="entry name" value="S_TKc"/>
    <property type="match status" value="1"/>
</dbReference>
<organism evidence="11 12">
    <name type="scientific">Scomber scombrus</name>
    <name type="common">Atlantic mackerel</name>
    <name type="synonym">Scomber vernalis</name>
    <dbReference type="NCBI Taxonomy" id="13677"/>
    <lineage>
        <taxon>Eukaryota</taxon>
        <taxon>Metazoa</taxon>
        <taxon>Chordata</taxon>
        <taxon>Craniata</taxon>
        <taxon>Vertebrata</taxon>
        <taxon>Euteleostomi</taxon>
        <taxon>Actinopterygii</taxon>
        <taxon>Neopterygii</taxon>
        <taxon>Teleostei</taxon>
        <taxon>Neoteleostei</taxon>
        <taxon>Acanthomorphata</taxon>
        <taxon>Pelagiaria</taxon>
        <taxon>Scombriformes</taxon>
        <taxon>Scombridae</taxon>
        <taxon>Scomber</taxon>
    </lineage>
</organism>
<dbReference type="AlphaFoldDB" id="A0AAV1QIT7"/>
<dbReference type="PANTHER" id="PTHR44899:SF4">
    <property type="entry name" value="SERINE_THREONINE-PROTEIN KINASE NEK1"/>
    <property type="match status" value="1"/>
</dbReference>
<dbReference type="SUPFAM" id="SSF56112">
    <property type="entry name" value="Protein kinase-like (PK-like)"/>
    <property type="match status" value="1"/>
</dbReference>
<evidence type="ECO:0000256" key="8">
    <source>
        <dbReference type="ARBA" id="ARBA00047899"/>
    </source>
</evidence>
<evidence type="ECO:0000256" key="6">
    <source>
        <dbReference type="ARBA" id="ARBA00022777"/>
    </source>
</evidence>
<dbReference type="InterPro" id="IPR011009">
    <property type="entry name" value="Kinase-like_dom_sf"/>
</dbReference>
<evidence type="ECO:0000313" key="11">
    <source>
        <dbReference type="EMBL" id="CAK6983996.1"/>
    </source>
</evidence>
<keyword evidence="5" id="KW-0547">Nucleotide-binding</keyword>
<dbReference type="Pfam" id="PF00069">
    <property type="entry name" value="Pkinase"/>
    <property type="match status" value="1"/>
</dbReference>
<dbReference type="EMBL" id="CAWUFR010001558">
    <property type="protein sequence ID" value="CAK6983996.1"/>
    <property type="molecule type" value="Genomic_DNA"/>
</dbReference>
<keyword evidence="4" id="KW-0808">Transferase</keyword>
<evidence type="ECO:0000256" key="9">
    <source>
        <dbReference type="ARBA" id="ARBA00048679"/>
    </source>
</evidence>
<keyword evidence="7" id="KW-0067">ATP-binding</keyword>
<accession>A0AAV1QIT7</accession>
<reference evidence="11 12" key="1">
    <citation type="submission" date="2024-01" db="EMBL/GenBank/DDBJ databases">
        <authorList>
            <person name="Alioto T."/>
            <person name="Alioto T."/>
            <person name="Gomez Garrido J."/>
        </authorList>
    </citation>
    <scope>NUCLEOTIDE SEQUENCE [LARGE SCALE GENOMIC DNA]</scope>
</reference>
<comment type="catalytic activity">
    <reaction evidence="8">
        <text>L-threonyl-[protein] + ATP = O-phospho-L-threonyl-[protein] + ADP + H(+)</text>
        <dbReference type="Rhea" id="RHEA:46608"/>
        <dbReference type="Rhea" id="RHEA-COMP:11060"/>
        <dbReference type="Rhea" id="RHEA-COMP:11605"/>
        <dbReference type="ChEBI" id="CHEBI:15378"/>
        <dbReference type="ChEBI" id="CHEBI:30013"/>
        <dbReference type="ChEBI" id="CHEBI:30616"/>
        <dbReference type="ChEBI" id="CHEBI:61977"/>
        <dbReference type="ChEBI" id="CHEBI:456216"/>
        <dbReference type="EC" id="2.7.11.1"/>
    </reaction>
</comment>
<evidence type="ECO:0000256" key="7">
    <source>
        <dbReference type="ARBA" id="ARBA00022840"/>
    </source>
</evidence>
<evidence type="ECO:0000256" key="4">
    <source>
        <dbReference type="ARBA" id="ARBA00022679"/>
    </source>
</evidence>
<dbReference type="InterPro" id="IPR000719">
    <property type="entry name" value="Prot_kinase_dom"/>
</dbReference>
<comment type="catalytic activity">
    <reaction evidence="9">
        <text>L-seryl-[protein] + ATP = O-phospho-L-seryl-[protein] + ADP + H(+)</text>
        <dbReference type="Rhea" id="RHEA:17989"/>
        <dbReference type="Rhea" id="RHEA-COMP:9863"/>
        <dbReference type="Rhea" id="RHEA-COMP:11604"/>
        <dbReference type="ChEBI" id="CHEBI:15378"/>
        <dbReference type="ChEBI" id="CHEBI:29999"/>
        <dbReference type="ChEBI" id="CHEBI:30616"/>
        <dbReference type="ChEBI" id="CHEBI:83421"/>
        <dbReference type="ChEBI" id="CHEBI:456216"/>
        <dbReference type="EC" id="2.7.11.1"/>
    </reaction>
</comment>
<evidence type="ECO:0000256" key="2">
    <source>
        <dbReference type="ARBA" id="ARBA00012513"/>
    </source>
</evidence>
<feature type="domain" description="Protein kinase" evidence="10">
    <location>
        <begin position="1"/>
        <end position="144"/>
    </location>
</feature>
<comment type="similarity">
    <text evidence="1">Belongs to the protein kinase superfamily. NEK Ser/Thr protein kinase family. NIMA subfamily.</text>
</comment>
<evidence type="ECO:0000259" key="10">
    <source>
        <dbReference type="PROSITE" id="PS50011"/>
    </source>
</evidence>
<dbReference type="PROSITE" id="PS00108">
    <property type="entry name" value="PROTEIN_KINASE_ST"/>
    <property type="match status" value="1"/>
</dbReference>
<dbReference type="InterPro" id="IPR008271">
    <property type="entry name" value="Ser/Thr_kinase_AS"/>
</dbReference>
<dbReference type="Gene3D" id="1.10.510.10">
    <property type="entry name" value="Transferase(Phosphotransferase) domain 1"/>
    <property type="match status" value="1"/>
</dbReference>
<dbReference type="Gene3D" id="3.30.200.20">
    <property type="entry name" value="Phosphorylase Kinase, domain 1"/>
    <property type="match status" value="1"/>
</dbReference>
<gene>
    <name evidence="11" type="ORF">FSCOSCO3_A025168</name>
</gene>
<evidence type="ECO:0000256" key="1">
    <source>
        <dbReference type="ARBA" id="ARBA00010886"/>
    </source>
</evidence>
<sequence length="144" mass="16677">MSTEEKQKAQQEVEVLSNMSHPFIVQYKESFEERSCLCIVMDYCEGGDLYKKIKSQKGKLFSEEQIMDWFVQICLALKHIHDRNILHRDIKPQNIFLTKDGTVQLGDFGVARVLNRTGELATTCIGTELYLPPEICENKLYDNK</sequence>
<proteinExistence type="inferred from homology"/>
<evidence type="ECO:0000313" key="12">
    <source>
        <dbReference type="Proteomes" id="UP001314229"/>
    </source>
</evidence>
<dbReference type="GO" id="GO:0005524">
    <property type="term" value="F:ATP binding"/>
    <property type="evidence" value="ECO:0007669"/>
    <property type="project" value="UniProtKB-KW"/>
</dbReference>
<protein>
    <recommendedName>
        <fullName evidence="2">non-specific serine/threonine protein kinase</fullName>
        <ecNumber evidence="2">2.7.11.1</ecNumber>
    </recommendedName>
</protein>
<dbReference type="GO" id="GO:0004674">
    <property type="term" value="F:protein serine/threonine kinase activity"/>
    <property type="evidence" value="ECO:0007669"/>
    <property type="project" value="UniProtKB-KW"/>
</dbReference>
<dbReference type="EC" id="2.7.11.1" evidence="2"/>
<comment type="caution">
    <text evidence="11">The sequence shown here is derived from an EMBL/GenBank/DDBJ whole genome shotgun (WGS) entry which is preliminary data.</text>
</comment>
<keyword evidence="6 11" id="KW-0418">Kinase</keyword>
<dbReference type="Proteomes" id="UP001314229">
    <property type="component" value="Unassembled WGS sequence"/>
</dbReference>
<feature type="non-terminal residue" evidence="11">
    <location>
        <position position="144"/>
    </location>
</feature>
<dbReference type="InterPro" id="IPR051131">
    <property type="entry name" value="NEK_Ser/Thr_kinase_NIMA"/>
</dbReference>
<dbReference type="PANTHER" id="PTHR44899">
    <property type="entry name" value="CAMK FAMILY PROTEIN KINASE"/>
    <property type="match status" value="1"/>
</dbReference>
<name>A0AAV1QIT7_SCOSC</name>
<evidence type="ECO:0000256" key="3">
    <source>
        <dbReference type="ARBA" id="ARBA00022527"/>
    </source>
</evidence>
<evidence type="ECO:0000256" key="5">
    <source>
        <dbReference type="ARBA" id="ARBA00022741"/>
    </source>
</evidence>
<keyword evidence="12" id="KW-1185">Reference proteome</keyword>